<dbReference type="Proteomes" id="UP000324222">
    <property type="component" value="Unassembled WGS sequence"/>
</dbReference>
<comment type="caution">
    <text evidence="2">The sequence shown here is derived from an EMBL/GenBank/DDBJ whole genome shotgun (WGS) entry which is preliminary data.</text>
</comment>
<protein>
    <submittedName>
        <fullName evidence="2">Uncharacterized protein</fullName>
    </submittedName>
</protein>
<evidence type="ECO:0000313" key="3">
    <source>
        <dbReference type="Proteomes" id="UP000324222"/>
    </source>
</evidence>
<name>A0A5B7ETC5_PORTR</name>
<dbReference type="EMBL" id="VSRR010003299">
    <property type="protein sequence ID" value="MPC35544.1"/>
    <property type="molecule type" value="Genomic_DNA"/>
</dbReference>
<dbReference type="AlphaFoldDB" id="A0A5B7ETC5"/>
<accession>A0A5B7ETC5</accession>
<organism evidence="2 3">
    <name type="scientific">Portunus trituberculatus</name>
    <name type="common">Swimming crab</name>
    <name type="synonym">Neptunus trituberculatus</name>
    <dbReference type="NCBI Taxonomy" id="210409"/>
    <lineage>
        <taxon>Eukaryota</taxon>
        <taxon>Metazoa</taxon>
        <taxon>Ecdysozoa</taxon>
        <taxon>Arthropoda</taxon>
        <taxon>Crustacea</taxon>
        <taxon>Multicrustacea</taxon>
        <taxon>Malacostraca</taxon>
        <taxon>Eumalacostraca</taxon>
        <taxon>Eucarida</taxon>
        <taxon>Decapoda</taxon>
        <taxon>Pleocyemata</taxon>
        <taxon>Brachyura</taxon>
        <taxon>Eubrachyura</taxon>
        <taxon>Portunoidea</taxon>
        <taxon>Portunidae</taxon>
        <taxon>Portuninae</taxon>
        <taxon>Portunus</taxon>
    </lineage>
</organism>
<reference evidence="2 3" key="1">
    <citation type="submission" date="2019-05" db="EMBL/GenBank/DDBJ databases">
        <title>Another draft genome of Portunus trituberculatus and its Hox gene families provides insights of decapod evolution.</title>
        <authorList>
            <person name="Jeong J.-H."/>
            <person name="Song I."/>
            <person name="Kim S."/>
            <person name="Choi T."/>
            <person name="Kim D."/>
            <person name="Ryu S."/>
            <person name="Kim W."/>
        </authorList>
    </citation>
    <scope>NUCLEOTIDE SEQUENCE [LARGE SCALE GENOMIC DNA]</scope>
    <source>
        <tissue evidence="2">Muscle</tissue>
    </source>
</reference>
<evidence type="ECO:0000313" key="2">
    <source>
        <dbReference type="EMBL" id="MPC35544.1"/>
    </source>
</evidence>
<evidence type="ECO:0000256" key="1">
    <source>
        <dbReference type="SAM" id="MobiDB-lite"/>
    </source>
</evidence>
<keyword evidence="3" id="KW-1185">Reference proteome</keyword>
<sequence length="247" mass="27290">MAQSFNCMQTRVGTVYCLPGGYARPTHVPPTAATNIQHLSSHRYCHSPLLLSSPSRSLPLHVIWCQRDSLSSLSLIHPCCYPPYITIIITTKPFTVNTTATTFTSLSLLSVQPPPTPAGSRLPTPYVPFQQETTQVCIVFCGNSEKPEPFRASMTSCKQSPSSSQFPFVRRPLVTAQLPLDNQDSQHPPLQRPSGRIIFKDPQSGDQPAFDKIAEAEDGELPYTHLLHSQSTRINTAELPEMKDFVG</sequence>
<gene>
    <name evidence="2" type="ORF">E2C01_028968</name>
</gene>
<proteinExistence type="predicted"/>
<feature type="region of interest" description="Disordered" evidence="1">
    <location>
        <begin position="180"/>
        <end position="209"/>
    </location>
</feature>